<dbReference type="InterPro" id="IPR023214">
    <property type="entry name" value="HAD_sf"/>
</dbReference>
<keyword evidence="2" id="KW-0378">Hydrolase</keyword>
<dbReference type="SFLD" id="SFLDG01129">
    <property type="entry name" value="C1.5:_HAD__Beta-PGM__Phosphata"/>
    <property type="match status" value="1"/>
</dbReference>
<comment type="caution">
    <text evidence="2">The sequence shown here is derived from an EMBL/GenBank/DDBJ whole genome shotgun (WGS) entry which is preliminary data.</text>
</comment>
<gene>
    <name evidence="2" type="ORF">K5P26_12455</name>
</gene>
<dbReference type="Gene3D" id="3.40.50.1000">
    <property type="entry name" value="HAD superfamily/HAD-like"/>
    <property type="match status" value="1"/>
</dbReference>
<dbReference type="SFLD" id="SFLDS00003">
    <property type="entry name" value="Haloacid_Dehalogenase"/>
    <property type="match status" value="1"/>
</dbReference>
<dbReference type="InterPro" id="IPR006439">
    <property type="entry name" value="HAD-SF_hydro_IA"/>
</dbReference>
<proteinExistence type="predicted"/>
<dbReference type="NCBIfam" id="TIGR02247">
    <property type="entry name" value="HAD-1A3-hyp"/>
    <property type="match status" value="1"/>
</dbReference>
<dbReference type="InterPro" id="IPR036412">
    <property type="entry name" value="HAD-like_sf"/>
</dbReference>
<sequence>MSFSTVIFDFGGVITSSPFEAFNRLEEERGLPRDFVRRVNAANPHSNAWALFERAEIDGAAFDRMFAEEARALGHELEGAAVLAVLAGAVRPAMVAALDTLKAKGFTVGCITNNVPTQQTGLQGAGMARTAADAEQIAAIMARFDHVIESSKVGVRKPDPRIYRMMCDALGVEPAACVYLDDLGINCKPAAALGMHAIKVTSGEQALADLSAALGMRQFPGSLCV</sequence>
<evidence type="ECO:0000313" key="3">
    <source>
        <dbReference type="Proteomes" id="UP001166571"/>
    </source>
</evidence>
<dbReference type="InterPro" id="IPR011945">
    <property type="entry name" value="HAD-SF_ppase_IA/epoxid_hydro_N"/>
</dbReference>
<dbReference type="InterPro" id="IPR023198">
    <property type="entry name" value="PGP-like_dom2"/>
</dbReference>
<dbReference type="GO" id="GO:0016787">
    <property type="term" value="F:hydrolase activity"/>
    <property type="evidence" value="ECO:0007669"/>
    <property type="project" value="UniProtKB-KW"/>
</dbReference>
<dbReference type="NCBIfam" id="TIGR01509">
    <property type="entry name" value="HAD-SF-IA-v3"/>
    <property type="match status" value="1"/>
</dbReference>
<dbReference type="RefSeq" id="WP_222137043.1">
    <property type="nucleotide sequence ID" value="NZ_JAILXK010000002.1"/>
</dbReference>
<dbReference type="PANTHER" id="PTHR47829:SF1">
    <property type="entry name" value="HAD FAMILY PHOSPHATASE"/>
    <property type="match status" value="1"/>
</dbReference>
<dbReference type="SUPFAM" id="SSF56784">
    <property type="entry name" value="HAD-like"/>
    <property type="match status" value="1"/>
</dbReference>
<evidence type="ECO:0000256" key="1">
    <source>
        <dbReference type="ARBA" id="ARBA00022990"/>
    </source>
</evidence>
<dbReference type="PANTHER" id="PTHR47829">
    <property type="entry name" value="HYDROLASE, PUTATIVE (AFU_ORTHOLOGUE AFUA_1G12880)-RELATED"/>
    <property type="match status" value="1"/>
</dbReference>
<dbReference type="PRINTS" id="PR00413">
    <property type="entry name" value="HADHALOGNASE"/>
</dbReference>
<name>A0ABS7MGQ4_9SPHN</name>
<dbReference type="Gene3D" id="1.10.150.240">
    <property type="entry name" value="Putative phosphatase, domain 2"/>
    <property type="match status" value="1"/>
</dbReference>
<dbReference type="Proteomes" id="UP001166571">
    <property type="component" value="Unassembled WGS sequence"/>
</dbReference>
<dbReference type="Pfam" id="PF00702">
    <property type="entry name" value="Hydrolase"/>
    <property type="match status" value="1"/>
</dbReference>
<keyword evidence="3" id="KW-1185">Reference proteome</keyword>
<protein>
    <submittedName>
        <fullName evidence="2">HAD-IA family hydrolase</fullName>
    </submittedName>
</protein>
<keyword evidence="1" id="KW-0007">Acetylation</keyword>
<dbReference type="EMBL" id="JAILXK010000002">
    <property type="protein sequence ID" value="MBY4637952.1"/>
    <property type="molecule type" value="Genomic_DNA"/>
</dbReference>
<accession>A0ABS7MGQ4</accession>
<dbReference type="InterPro" id="IPR052898">
    <property type="entry name" value="ACAD10-like"/>
</dbReference>
<dbReference type="CDD" id="cd02603">
    <property type="entry name" value="HAD_sEH-N_like"/>
    <property type="match status" value="1"/>
</dbReference>
<reference evidence="2" key="1">
    <citation type="submission" date="2021-08" db="EMBL/GenBank/DDBJ databases">
        <title>Sphingopyxis panaciterrulae sp. nov., isolated from the surface water of the Yellow Sea.</title>
        <authorList>
            <person name="Gao Z."/>
            <person name="Zhang D."/>
            <person name="Zhang A."/>
        </authorList>
    </citation>
    <scope>NUCLEOTIDE SEQUENCE</scope>
    <source>
        <strain evidence="2">XHP0097</strain>
    </source>
</reference>
<organism evidence="2 3">
    <name type="scientific">Sphingopyxis jiangsuensis</name>
    <dbReference type="NCBI Taxonomy" id="2871171"/>
    <lineage>
        <taxon>Bacteria</taxon>
        <taxon>Pseudomonadati</taxon>
        <taxon>Pseudomonadota</taxon>
        <taxon>Alphaproteobacteria</taxon>
        <taxon>Sphingomonadales</taxon>
        <taxon>Sphingomonadaceae</taxon>
        <taxon>Sphingopyxis</taxon>
    </lineage>
</organism>
<evidence type="ECO:0000313" key="2">
    <source>
        <dbReference type="EMBL" id="MBY4637952.1"/>
    </source>
</evidence>